<protein>
    <submittedName>
        <fullName evidence="1">Uncharacterized protein</fullName>
    </submittedName>
</protein>
<dbReference type="Proteomes" id="UP000567293">
    <property type="component" value="Unassembled WGS sequence"/>
</dbReference>
<evidence type="ECO:0000313" key="1">
    <source>
        <dbReference type="EMBL" id="MBA0088158.1"/>
    </source>
</evidence>
<sequence length="96" mass="10867">MVGILVHGDNHFIVRGPLPNREVALALVRQWSLVRIGLTTPPPLDQWHIISREFRENLKWAVVVPGDCEISPAVTRLLEEMSARGITIHNSRIGLW</sequence>
<comment type="caution">
    <text evidence="1">The sequence shown here is derived from an EMBL/GenBank/DDBJ whole genome shotgun (WGS) entry which is preliminary data.</text>
</comment>
<organism evidence="1 2">
    <name type="scientific">Candidatus Acidiferrum panamense</name>
    <dbReference type="NCBI Taxonomy" id="2741543"/>
    <lineage>
        <taxon>Bacteria</taxon>
        <taxon>Pseudomonadati</taxon>
        <taxon>Acidobacteriota</taxon>
        <taxon>Terriglobia</taxon>
        <taxon>Candidatus Acidiferrales</taxon>
        <taxon>Candidatus Acidiferrum</taxon>
    </lineage>
</organism>
<gene>
    <name evidence="1" type="ORF">HRJ53_24500</name>
</gene>
<evidence type="ECO:0000313" key="2">
    <source>
        <dbReference type="Proteomes" id="UP000567293"/>
    </source>
</evidence>
<dbReference type="AlphaFoldDB" id="A0A7V8NVA7"/>
<reference evidence="1" key="1">
    <citation type="submission" date="2020-06" db="EMBL/GenBank/DDBJ databases">
        <title>Legume-microbial interactions unlock mineral nutrients during tropical forest succession.</title>
        <authorList>
            <person name="Epihov D.Z."/>
        </authorList>
    </citation>
    <scope>NUCLEOTIDE SEQUENCE [LARGE SCALE GENOMIC DNA]</scope>
    <source>
        <strain evidence="1">Pan2503</strain>
    </source>
</reference>
<keyword evidence="2" id="KW-1185">Reference proteome</keyword>
<dbReference type="EMBL" id="JACDQQ010002370">
    <property type="protein sequence ID" value="MBA0088158.1"/>
    <property type="molecule type" value="Genomic_DNA"/>
</dbReference>
<name>A0A7V8NVA7_9BACT</name>
<proteinExistence type="predicted"/>
<accession>A0A7V8NVA7</accession>